<feature type="domain" description="Reverse transcriptase" evidence="2">
    <location>
        <begin position="41"/>
        <end position="272"/>
    </location>
</feature>
<dbReference type="InterPro" id="IPR000477">
    <property type="entry name" value="RT_dom"/>
</dbReference>
<organism evidence="3 4">
    <name type="scientific">Pseudomonas fluorescens</name>
    <dbReference type="NCBI Taxonomy" id="294"/>
    <lineage>
        <taxon>Bacteria</taxon>
        <taxon>Pseudomonadati</taxon>
        <taxon>Pseudomonadota</taxon>
        <taxon>Gammaproteobacteria</taxon>
        <taxon>Pseudomonadales</taxon>
        <taxon>Pseudomonadaceae</taxon>
        <taxon>Pseudomonas</taxon>
    </lineage>
</organism>
<dbReference type="Pfam" id="PF00078">
    <property type="entry name" value="RVT_1"/>
    <property type="match status" value="1"/>
</dbReference>
<evidence type="ECO:0000313" key="4">
    <source>
        <dbReference type="Proteomes" id="UP000501669"/>
    </source>
</evidence>
<dbReference type="PROSITE" id="PS50878">
    <property type="entry name" value="RT_POL"/>
    <property type="match status" value="1"/>
</dbReference>
<comment type="similarity">
    <text evidence="1">Belongs to the bacterial reverse transcriptase family.</text>
</comment>
<accession>A0A7Z3C5U5</accession>
<dbReference type="Proteomes" id="UP000501669">
    <property type="component" value="Chromosome"/>
</dbReference>
<sequence length="524" mass="59988">MVLTDASLEFARNHITSFYDTDFYPKPFEFHALWHSWSEVKSYLLGTPLASAHTTNPRVLPWAKARGGYRIVHQLEPLDSLIYTALVYLVAEQVEAARMLPSIACSYRIEVDDNSYFSKGSGFPAYRESCENLGDVYEYVLSTDISDFYNQIYLHRVGNVIDSVGGPDNTGREIENFLSRLNNKASQGIPIGPAASIILAEAILLDVDQFISNHHVEHVRYVDDIRIFSDSEEQLSEILEDLVVYLHDQHRLGLVSEKTSIRSSAQFLQEELQNQFQMEKLDILNEIEAGNQYGAYEPERDDYDDDYQEYDEYESYPELDAQEDDDEGENLGASLLDALIRARNFGYLDLAVLRAIIRRAKHGQIAEIAETILEDIEFYIPVINDICLYLVSLPPPSIRKIIPQLSSLCQENRINKRSVRVWMEWLFTRDTLFLADQHIRRYVYQGATASAAAAALLEGNIAWSKEAKQKVLTSASWDRRAYIYSLRVLSRDEAEKYLNFVKKNPSLTHTDKWVCNWVLAGCPT</sequence>
<proteinExistence type="inferred from homology"/>
<evidence type="ECO:0000313" key="3">
    <source>
        <dbReference type="EMBL" id="QJP95386.1"/>
    </source>
</evidence>
<protein>
    <recommendedName>
        <fullName evidence="2">Reverse transcriptase domain-containing protein</fullName>
    </recommendedName>
</protein>
<dbReference type="RefSeq" id="WP_169430108.1">
    <property type="nucleotide sequence ID" value="NZ_CP027561.1"/>
</dbReference>
<dbReference type="PANTHER" id="PTHR34047">
    <property type="entry name" value="NUCLEAR INTRON MATURASE 1, MITOCHONDRIAL-RELATED"/>
    <property type="match status" value="1"/>
</dbReference>
<dbReference type="InterPro" id="IPR043502">
    <property type="entry name" value="DNA/RNA_pol_sf"/>
</dbReference>
<dbReference type="InterPro" id="IPR051083">
    <property type="entry name" value="GrpII_Intron_Splice-Mob/Def"/>
</dbReference>
<reference evidence="3 4" key="1">
    <citation type="submission" date="2018-03" db="EMBL/GenBank/DDBJ databases">
        <title>Complete genome sequence of Pseudomonas fluorescens sp. G7.</title>
        <authorList>
            <person name="Gao C.-H."/>
            <person name="Li Z."/>
            <person name="Cai P."/>
        </authorList>
    </citation>
    <scope>NUCLEOTIDE SEQUENCE [LARGE SCALE GENOMIC DNA]</scope>
    <source>
        <strain evidence="3 4">G7</strain>
    </source>
</reference>
<dbReference type="EMBL" id="CP027561">
    <property type="protein sequence ID" value="QJP95386.1"/>
    <property type="molecule type" value="Genomic_DNA"/>
</dbReference>
<evidence type="ECO:0000259" key="2">
    <source>
        <dbReference type="PROSITE" id="PS50878"/>
    </source>
</evidence>
<name>A0A7Z3C5U5_PSEFL</name>
<dbReference type="PANTHER" id="PTHR34047:SF8">
    <property type="entry name" value="PROTEIN YKFC"/>
    <property type="match status" value="1"/>
</dbReference>
<dbReference type="SUPFAM" id="SSF56672">
    <property type="entry name" value="DNA/RNA polymerases"/>
    <property type="match status" value="1"/>
</dbReference>
<dbReference type="CDD" id="cd01646">
    <property type="entry name" value="RT_Bac_retron_I"/>
    <property type="match status" value="1"/>
</dbReference>
<dbReference type="AlphaFoldDB" id="A0A7Z3C5U5"/>
<gene>
    <name evidence="3" type="ORF">C6Y56_12565</name>
</gene>
<evidence type="ECO:0000256" key="1">
    <source>
        <dbReference type="ARBA" id="ARBA00034120"/>
    </source>
</evidence>